<dbReference type="Proteomes" id="UP000184076">
    <property type="component" value="Unassembled WGS sequence"/>
</dbReference>
<evidence type="ECO:0008006" key="3">
    <source>
        <dbReference type="Google" id="ProtNLM"/>
    </source>
</evidence>
<organism evidence="1 2">
    <name type="scientific">Desulfacinum infernum DSM 9756</name>
    <dbReference type="NCBI Taxonomy" id="1121391"/>
    <lineage>
        <taxon>Bacteria</taxon>
        <taxon>Pseudomonadati</taxon>
        <taxon>Thermodesulfobacteriota</taxon>
        <taxon>Syntrophobacteria</taxon>
        <taxon>Syntrophobacterales</taxon>
        <taxon>Syntrophobacteraceae</taxon>
        <taxon>Desulfacinum</taxon>
    </lineage>
</organism>
<reference evidence="2" key="1">
    <citation type="submission" date="2016-11" db="EMBL/GenBank/DDBJ databases">
        <authorList>
            <person name="Varghese N."/>
            <person name="Submissions S."/>
        </authorList>
    </citation>
    <scope>NUCLEOTIDE SEQUENCE [LARGE SCALE GENOMIC DNA]</scope>
    <source>
        <strain evidence="2">DSM 9756</strain>
    </source>
</reference>
<protein>
    <recommendedName>
        <fullName evidence="3">DUF1573 domain-containing protein</fullName>
    </recommendedName>
</protein>
<proteinExistence type="predicted"/>
<name>A0A1M4WBU6_9BACT</name>
<gene>
    <name evidence="1" type="ORF">SAMN02745206_00830</name>
</gene>
<evidence type="ECO:0000313" key="2">
    <source>
        <dbReference type="Proteomes" id="UP000184076"/>
    </source>
</evidence>
<accession>A0A1M4WBU6</accession>
<sequence>MARFDREIPPGGEGKITLRVNVAGYQGKVSKGATVYCDDPENPRLRLSLSARVVPHVAVRPSDSVFFRGPAKALKPGVVELESRNERWTITGLENGLSGKVDVAVEPVEEGHLYRLVITNLVEKGNYSGVITCRTDHPKKPEIRVHVRGMIEGVVGVRPTSVVVGRLKAGLPVRPGRLLVVSNLDSPFTITRLDYDQALLEVIRNPLPDRPGYSLELRPRLASVAQGTQRHTTLTIETDVEAGERHVVNVFVVNR</sequence>
<dbReference type="STRING" id="1121391.SAMN02745206_00830"/>
<evidence type="ECO:0000313" key="1">
    <source>
        <dbReference type="EMBL" id="SHE78635.1"/>
    </source>
</evidence>
<dbReference type="EMBL" id="FQVB01000007">
    <property type="protein sequence ID" value="SHE78635.1"/>
    <property type="molecule type" value="Genomic_DNA"/>
</dbReference>
<dbReference type="AlphaFoldDB" id="A0A1M4WBU6"/>
<keyword evidence="2" id="KW-1185">Reference proteome</keyword>
<dbReference type="OrthoDB" id="5419858at2"/>
<dbReference type="RefSeq" id="WP_073037242.1">
    <property type="nucleotide sequence ID" value="NZ_FQVB01000007.1"/>
</dbReference>